<evidence type="ECO:0000256" key="1">
    <source>
        <dbReference type="SAM" id="MobiDB-lite"/>
    </source>
</evidence>
<dbReference type="AlphaFoldDB" id="A0A8J9U3T6"/>
<dbReference type="Proteomes" id="UP000838878">
    <property type="component" value="Chromosome 1"/>
</dbReference>
<feature type="compositionally biased region" description="Basic residues" evidence="1">
    <location>
        <begin position="66"/>
        <end position="75"/>
    </location>
</feature>
<dbReference type="OrthoDB" id="7465320at2759"/>
<accession>A0A8J9U3T6</accession>
<sequence>MGLLHSQLCYAREVPGAAPLNLTTAHRSGPPPIGCRGQGERQRNTDTPLPLQPHRVRHQTVAAPSRPRKVGRTAHRNTGNPLPPRPTPPPDAGLRPQSRNRHPSSCCGTKRSHHRWPQRLRLES</sequence>
<protein>
    <submittedName>
        <fullName evidence="2">Uncharacterized protein</fullName>
    </submittedName>
</protein>
<feature type="compositionally biased region" description="Pro residues" evidence="1">
    <location>
        <begin position="81"/>
        <end position="91"/>
    </location>
</feature>
<dbReference type="EMBL" id="OV170221">
    <property type="protein sequence ID" value="CAH0713406.1"/>
    <property type="molecule type" value="Genomic_DNA"/>
</dbReference>
<feature type="region of interest" description="Disordered" evidence="1">
    <location>
        <begin position="21"/>
        <end position="124"/>
    </location>
</feature>
<evidence type="ECO:0000313" key="2">
    <source>
        <dbReference type="EMBL" id="CAH0713406.1"/>
    </source>
</evidence>
<gene>
    <name evidence="2" type="ORF">BINO364_LOCUS571</name>
</gene>
<organism evidence="2 3">
    <name type="scientific">Brenthis ino</name>
    <name type="common">lesser marbled fritillary</name>
    <dbReference type="NCBI Taxonomy" id="405034"/>
    <lineage>
        <taxon>Eukaryota</taxon>
        <taxon>Metazoa</taxon>
        <taxon>Ecdysozoa</taxon>
        <taxon>Arthropoda</taxon>
        <taxon>Hexapoda</taxon>
        <taxon>Insecta</taxon>
        <taxon>Pterygota</taxon>
        <taxon>Neoptera</taxon>
        <taxon>Endopterygota</taxon>
        <taxon>Lepidoptera</taxon>
        <taxon>Glossata</taxon>
        <taxon>Ditrysia</taxon>
        <taxon>Papilionoidea</taxon>
        <taxon>Nymphalidae</taxon>
        <taxon>Heliconiinae</taxon>
        <taxon>Argynnini</taxon>
        <taxon>Brenthis</taxon>
    </lineage>
</organism>
<evidence type="ECO:0000313" key="3">
    <source>
        <dbReference type="Proteomes" id="UP000838878"/>
    </source>
</evidence>
<proteinExistence type="predicted"/>
<feature type="non-terminal residue" evidence="2">
    <location>
        <position position="124"/>
    </location>
</feature>
<name>A0A8J9U3T6_9NEOP</name>
<keyword evidence="3" id="KW-1185">Reference proteome</keyword>
<reference evidence="2" key="1">
    <citation type="submission" date="2021-12" db="EMBL/GenBank/DDBJ databases">
        <authorList>
            <person name="Martin H S."/>
        </authorList>
    </citation>
    <scope>NUCLEOTIDE SEQUENCE</scope>
</reference>